<sequence>MISTIPFDVACTITDHLDGDLTSLASCTLLCSTWLLASRRHLFRKLDVWSNLEDGSFATFDEFLKGSRHVAEYIQELYLGWDRRLWKQSEAPLAYPLRGKKPARISLRRLHSIVQQLPLLRKLVFDEVGYTTDGFVVPSFPARPAIDNLEINTPHFRADRDDPLDVLRVLGIFSEIGVVSLSAWWEGALTVKPEVLMRDFVYPGPVEIHDLKTHHISSSWLSLVSCAILKTGSLRKGGTLKTLTLHLDSSQWDEIAVVVGWLLREAGQNLRFIRLDPLSLLEDHDGSNRLWGRSNFSCTALVSLVLNLDYSCYTRNELGIRLGKELGFRIYQELLANDCPPFLERITFRVKLYKELEDRDDLFSMPWNTMEEVLLNSGTLKEVVIDFSTGSYDGREKFCEMMPTLDKKGMLTFRYHEDGDAKSSYWWDLPF</sequence>
<accession>A0A4Q9P0L9</accession>
<name>A0A4Q9P0L9_9APHY</name>
<dbReference type="AlphaFoldDB" id="A0A4Q9P0L9"/>
<proteinExistence type="predicted"/>
<organism evidence="1">
    <name type="scientific">Dichomitus squalens</name>
    <dbReference type="NCBI Taxonomy" id="114155"/>
    <lineage>
        <taxon>Eukaryota</taxon>
        <taxon>Fungi</taxon>
        <taxon>Dikarya</taxon>
        <taxon>Basidiomycota</taxon>
        <taxon>Agaricomycotina</taxon>
        <taxon>Agaricomycetes</taxon>
        <taxon>Polyporales</taxon>
        <taxon>Polyporaceae</taxon>
        <taxon>Dichomitus</taxon>
    </lineage>
</organism>
<dbReference type="EMBL" id="ML143410">
    <property type="protein sequence ID" value="TBU29805.1"/>
    <property type="molecule type" value="Genomic_DNA"/>
</dbReference>
<gene>
    <name evidence="1" type="ORF">BD311DRAFT_719738</name>
</gene>
<reference evidence="1" key="1">
    <citation type="submission" date="2019-01" db="EMBL/GenBank/DDBJ databases">
        <title>Draft genome sequences of three monokaryotic isolates of the white-rot basidiomycete fungus Dichomitus squalens.</title>
        <authorList>
            <consortium name="DOE Joint Genome Institute"/>
            <person name="Lopez S.C."/>
            <person name="Andreopoulos B."/>
            <person name="Pangilinan J."/>
            <person name="Lipzen A."/>
            <person name="Riley R."/>
            <person name="Ahrendt S."/>
            <person name="Ng V."/>
            <person name="Barry K."/>
            <person name="Daum C."/>
            <person name="Grigoriev I.V."/>
            <person name="Hilden K.S."/>
            <person name="Makela M.R."/>
            <person name="de Vries R.P."/>
        </authorList>
    </citation>
    <scope>NUCLEOTIDE SEQUENCE [LARGE SCALE GENOMIC DNA]</scope>
    <source>
        <strain evidence="1">OM18370.1</strain>
    </source>
</reference>
<dbReference type="Proteomes" id="UP000292957">
    <property type="component" value="Unassembled WGS sequence"/>
</dbReference>
<evidence type="ECO:0000313" key="1">
    <source>
        <dbReference type="EMBL" id="TBU29805.1"/>
    </source>
</evidence>
<protein>
    <submittedName>
        <fullName evidence="1">Uncharacterized protein</fullName>
    </submittedName>
</protein>